<dbReference type="EC" id="3.4.19.12" evidence="2"/>
<dbReference type="SUPFAM" id="SSF54001">
    <property type="entry name" value="Cysteine proteinases"/>
    <property type="match status" value="1"/>
</dbReference>
<organism evidence="5 6">
    <name type="scientific">Aegilops tauschii subsp. strangulata</name>
    <name type="common">Goatgrass</name>
    <dbReference type="NCBI Taxonomy" id="200361"/>
    <lineage>
        <taxon>Eukaryota</taxon>
        <taxon>Viridiplantae</taxon>
        <taxon>Streptophyta</taxon>
        <taxon>Embryophyta</taxon>
        <taxon>Tracheophyta</taxon>
        <taxon>Spermatophyta</taxon>
        <taxon>Magnoliopsida</taxon>
        <taxon>Liliopsida</taxon>
        <taxon>Poales</taxon>
        <taxon>Poaceae</taxon>
        <taxon>BOP clade</taxon>
        <taxon>Pooideae</taxon>
        <taxon>Triticodae</taxon>
        <taxon>Triticeae</taxon>
        <taxon>Triticinae</taxon>
        <taxon>Aegilops</taxon>
    </lineage>
</organism>
<dbReference type="Gramene" id="AET4Gv20063300.3">
    <property type="protein sequence ID" value="AET4Gv20063300.3"/>
    <property type="gene ID" value="AET4Gv20063300"/>
</dbReference>
<dbReference type="EnsemblPlants" id="AET4Gv20063300.1">
    <property type="protein sequence ID" value="AET4Gv20063300.1"/>
    <property type="gene ID" value="AET4Gv20063300"/>
</dbReference>
<evidence type="ECO:0000259" key="4">
    <source>
        <dbReference type="PROSITE" id="PS50235"/>
    </source>
</evidence>
<dbReference type="OrthoDB" id="2020758at2759"/>
<accession>A0A453H4J1</accession>
<comment type="function">
    <text evidence="2">Recognizes and hydrolyzes the peptide bond at the C-terminal Gly of ubiquitin. Involved in the processing of poly-ubiquitin precursors as well as that of ubiquitinated proteins.</text>
</comment>
<dbReference type="PROSITE" id="PS00973">
    <property type="entry name" value="USP_2"/>
    <property type="match status" value="1"/>
</dbReference>
<reference evidence="5" key="5">
    <citation type="journal article" date="2021" name="G3 (Bethesda)">
        <title>Aegilops tauschii genome assembly Aet v5.0 features greater sequence contiguity and improved annotation.</title>
        <authorList>
            <person name="Wang L."/>
            <person name="Zhu T."/>
            <person name="Rodriguez J.C."/>
            <person name="Deal K.R."/>
            <person name="Dubcovsky J."/>
            <person name="McGuire P.E."/>
            <person name="Lux T."/>
            <person name="Spannagl M."/>
            <person name="Mayer K.F.X."/>
            <person name="Baldrich P."/>
            <person name="Meyers B.C."/>
            <person name="Huo N."/>
            <person name="Gu Y.Q."/>
            <person name="Zhou H."/>
            <person name="Devos K.M."/>
            <person name="Bennetzen J.L."/>
            <person name="Unver T."/>
            <person name="Budak H."/>
            <person name="Gulick P.J."/>
            <person name="Galiba G."/>
            <person name="Kalapos B."/>
            <person name="Nelson D.R."/>
            <person name="Li P."/>
            <person name="You F.M."/>
            <person name="Luo M.C."/>
            <person name="Dvorak J."/>
        </authorList>
    </citation>
    <scope>NUCLEOTIDE SEQUENCE [LARGE SCALE GENOMIC DNA]</scope>
    <source>
        <strain evidence="5">cv. AL8/78</strain>
    </source>
</reference>
<sequence>MKPVEVEGKGSSSPSSTHSEDITKEDVANTFDLKDDDGLDKKDVVTQQMKPVEAEGKGSSSPSSTHSEDITKEDVAKYNVIRGLPNPGNTCFFNAMLQCLLALDPLRSIMMGQNVCKGPIAALFKELFVDTSPSSNAKGYLDQRKLFASVCSKWPQFSTGGMEDAVELIQCFLDGLDEEEDEARQPSMGASKKVAIINSIFAGEECSALTSTECVHSSKGQRQETRIFCLPIPDRKLPAVASRSNKADAEAHDGDKPVSVEDCFSLYTEEELVSDWVCDSCTDAANTERVVELGGDDNQNNQKQGKTKVFRAARKRMIITRAPNVMVISLMRQKKVPNPAGYDKLEGHVSFKETLNMQPYIDKRFDENDNNTYRLVGVAQHIGVREAGHYIVYVRASKMNDQEHQTNDKSWFYASDEIIREASLQEVLECEAYILFYERCSNHDAQSSANVTCEESRLANLLPTLPNLDGDSIRPPMDDLVPWAEQRNPSRDKRREQVADKKNATLLPMFWEFLDEFTLSGETMPYYRFQLWGMLVRGSGSRELPILYSHLLSRSKDLAMGVCNGGERLRVKLTEIARKYMLELVTSLSMVVTDSTRNLMQQLELRFLEMPTKHEELTESLGAALLREMDVYGHVGDQIMIPLPDKCAVIQGLTEHVISKHRDGYSWEGDFGIEDVDVYDGKVVITKSPKLFEILPQISPEMVTAMEKDFDSIAIKVLKKKFTHSDIYVPYLLPFHRFLSGMERYAKWWSDRVMTKDLRELILHFPFYKPLRARMNLLVGIFDAWRSFDGKDMSTLIKKILERAPHASAWLDEMKNVENQIILDVFCYKDKNLSYYEEKLHFMVELFRHLAVHGTEKSFEYQYDGSRKQMVQTLDELEVGGAYYLEGVVVEALTALLEESAMKDMLESVWECYKNCNFPSQN</sequence>
<dbReference type="PROSITE" id="PS50235">
    <property type="entry name" value="USP_3"/>
    <property type="match status" value="1"/>
</dbReference>
<protein>
    <recommendedName>
        <fullName evidence="2">Ubiquitin carboxyl-terminal hydrolase</fullName>
        <ecNumber evidence="2">3.4.19.12</ecNumber>
    </recommendedName>
</protein>
<dbReference type="InterPro" id="IPR018200">
    <property type="entry name" value="USP_CS"/>
</dbReference>
<evidence type="ECO:0000313" key="6">
    <source>
        <dbReference type="Proteomes" id="UP000015105"/>
    </source>
</evidence>
<dbReference type="EnsemblPlants" id="AET4Gv20063300.4">
    <property type="protein sequence ID" value="AET4Gv20063300.4"/>
    <property type="gene ID" value="AET4Gv20063300"/>
</dbReference>
<dbReference type="GO" id="GO:0004843">
    <property type="term" value="F:cysteine-type deubiquitinase activity"/>
    <property type="evidence" value="ECO:0007669"/>
    <property type="project" value="UniProtKB-UniRule"/>
</dbReference>
<dbReference type="GO" id="GO:0005634">
    <property type="term" value="C:nucleus"/>
    <property type="evidence" value="ECO:0007669"/>
    <property type="project" value="TreeGrafter"/>
</dbReference>
<keyword evidence="6" id="KW-1185">Reference proteome</keyword>
<keyword evidence="2" id="KW-0378">Hydrolase</keyword>
<comment type="similarity">
    <text evidence="1 2">Belongs to the peptidase C19 family.</text>
</comment>
<dbReference type="STRING" id="200361.A0A453H4J1"/>
<dbReference type="Proteomes" id="UP000015105">
    <property type="component" value="Chromosome 4D"/>
</dbReference>
<dbReference type="Gramene" id="AET4Gv20063300.1">
    <property type="protein sequence ID" value="AET4Gv20063300.1"/>
    <property type="gene ID" value="AET4Gv20063300"/>
</dbReference>
<dbReference type="EnsemblPlants" id="AET4Gv20063300.5">
    <property type="protein sequence ID" value="AET4Gv20063300.5"/>
    <property type="gene ID" value="AET4Gv20063300"/>
</dbReference>
<dbReference type="Pfam" id="PF00443">
    <property type="entry name" value="UCH"/>
    <property type="match status" value="1"/>
</dbReference>
<reference evidence="5" key="4">
    <citation type="submission" date="2019-03" db="UniProtKB">
        <authorList>
            <consortium name="EnsemblPlants"/>
        </authorList>
    </citation>
    <scope>IDENTIFICATION</scope>
</reference>
<dbReference type="EnsemblPlants" id="AET4Gv20063300.3">
    <property type="protein sequence ID" value="AET4Gv20063300.3"/>
    <property type="gene ID" value="AET4Gv20063300"/>
</dbReference>
<dbReference type="Gene3D" id="3.90.70.10">
    <property type="entry name" value="Cysteine proteinases"/>
    <property type="match status" value="1"/>
</dbReference>
<evidence type="ECO:0000256" key="1">
    <source>
        <dbReference type="ARBA" id="ARBA00009085"/>
    </source>
</evidence>
<dbReference type="PANTHER" id="PTHR24006">
    <property type="entry name" value="UBIQUITIN CARBOXYL-TERMINAL HYDROLASE"/>
    <property type="match status" value="1"/>
</dbReference>
<feature type="domain" description="USP" evidence="4">
    <location>
        <begin position="82"/>
        <end position="440"/>
    </location>
</feature>
<evidence type="ECO:0000313" key="5">
    <source>
        <dbReference type="EnsemblPlants" id="AET4Gv20063300.1"/>
    </source>
</evidence>
<dbReference type="KEGG" id="ats:109742632"/>
<dbReference type="InterPro" id="IPR028889">
    <property type="entry name" value="USP"/>
</dbReference>
<dbReference type="PROSITE" id="PS00972">
    <property type="entry name" value="USP_1"/>
    <property type="match status" value="1"/>
</dbReference>
<evidence type="ECO:0000256" key="2">
    <source>
        <dbReference type="RuleBase" id="RU366025"/>
    </source>
</evidence>
<feature type="region of interest" description="Disordered" evidence="3">
    <location>
        <begin position="1"/>
        <end position="71"/>
    </location>
</feature>
<dbReference type="GO" id="GO:0006508">
    <property type="term" value="P:proteolysis"/>
    <property type="evidence" value="ECO:0007669"/>
    <property type="project" value="UniProtKB-KW"/>
</dbReference>
<dbReference type="InterPro" id="IPR001394">
    <property type="entry name" value="Peptidase_C19_UCH"/>
</dbReference>
<dbReference type="PANTHER" id="PTHR24006:SF781">
    <property type="entry name" value="LD34905P"/>
    <property type="match status" value="1"/>
</dbReference>
<dbReference type="CDD" id="cd02667">
    <property type="entry name" value="Peptidase_C19K"/>
    <property type="match status" value="1"/>
</dbReference>
<keyword evidence="2" id="KW-0645">Protease</keyword>
<dbReference type="GO" id="GO:0005829">
    <property type="term" value="C:cytosol"/>
    <property type="evidence" value="ECO:0007669"/>
    <property type="project" value="TreeGrafter"/>
</dbReference>
<keyword evidence="2" id="KW-0788">Thiol protease</keyword>
<dbReference type="GO" id="GO:0016579">
    <property type="term" value="P:protein deubiquitination"/>
    <property type="evidence" value="ECO:0007669"/>
    <property type="project" value="InterPro"/>
</dbReference>
<dbReference type="OMA" id="HETWIGY"/>
<proteinExistence type="inferred from homology"/>
<comment type="catalytic activity">
    <reaction evidence="2">
        <text>Thiol-dependent hydrolysis of ester, thioester, amide, peptide and isopeptide bonds formed by the C-terminal Gly of ubiquitin (a 76-residue protein attached to proteins as an intracellular targeting signal).</text>
        <dbReference type="EC" id="3.4.19.12"/>
    </reaction>
</comment>
<reference evidence="6" key="1">
    <citation type="journal article" date="2014" name="Science">
        <title>Ancient hybridizations among the ancestral genomes of bread wheat.</title>
        <authorList>
            <consortium name="International Wheat Genome Sequencing Consortium,"/>
            <person name="Marcussen T."/>
            <person name="Sandve S.R."/>
            <person name="Heier L."/>
            <person name="Spannagl M."/>
            <person name="Pfeifer M."/>
            <person name="Jakobsen K.S."/>
            <person name="Wulff B.B."/>
            <person name="Steuernagel B."/>
            <person name="Mayer K.F."/>
            <person name="Olsen O.A."/>
        </authorList>
    </citation>
    <scope>NUCLEOTIDE SEQUENCE [LARGE SCALE GENOMIC DNA]</scope>
    <source>
        <strain evidence="6">cv. AL8/78</strain>
    </source>
</reference>
<evidence type="ECO:0000256" key="3">
    <source>
        <dbReference type="SAM" id="MobiDB-lite"/>
    </source>
</evidence>
<reference evidence="5" key="3">
    <citation type="journal article" date="2017" name="Nature">
        <title>Genome sequence of the progenitor of the wheat D genome Aegilops tauschii.</title>
        <authorList>
            <person name="Luo M.C."/>
            <person name="Gu Y.Q."/>
            <person name="Puiu D."/>
            <person name="Wang H."/>
            <person name="Twardziok S.O."/>
            <person name="Deal K.R."/>
            <person name="Huo N."/>
            <person name="Zhu T."/>
            <person name="Wang L."/>
            <person name="Wang Y."/>
            <person name="McGuire P.E."/>
            <person name="Liu S."/>
            <person name="Long H."/>
            <person name="Ramasamy R.K."/>
            <person name="Rodriguez J.C."/>
            <person name="Van S.L."/>
            <person name="Yuan L."/>
            <person name="Wang Z."/>
            <person name="Xia Z."/>
            <person name="Xiao L."/>
            <person name="Anderson O.D."/>
            <person name="Ouyang S."/>
            <person name="Liang Y."/>
            <person name="Zimin A.V."/>
            <person name="Pertea G."/>
            <person name="Qi P."/>
            <person name="Bennetzen J.L."/>
            <person name="Dai X."/>
            <person name="Dawson M.W."/>
            <person name="Muller H.G."/>
            <person name="Kugler K."/>
            <person name="Rivarola-Duarte L."/>
            <person name="Spannagl M."/>
            <person name="Mayer K.F.X."/>
            <person name="Lu F.H."/>
            <person name="Bevan M.W."/>
            <person name="Leroy P."/>
            <person name="Li P."/>
            <person name="You F.M."/>
            <person name="Sun Q."/>
            <person name="Liu Z."/>
            <person name="Lyons E."/>
            <person name="Wicker T."/>
            <person name="Salzberg S.L."/>
            <person name="Devos K.M."/>
            <person name="Dvorak J."/>
        </authorList>
    </citation>
    <scope>NUCLEOTIDE SEQUENCE [LARGE SCALE GENOMIC DNA]</scope>
    <source>
        <strain evidence="5">cv. AL8/78</strain>
    </source>
</reference>
<feature type="compositionally biased region" description="Basic and acidic residues" evidence="3">
    <location>
        <begin position="18"/>
        <end position="27"/>
    </location>
</feature>
<name>A0A453H4J1_AEGTS</name>
<dbReference type="AlphaFoldDB" id="A0A453H4J1"/>
<reference evidence="6" key="2">
    <citation type="journal article" date="2017" name="Nat. Plants">
        <title>The Aegilops tauschii genome reveals multiple impacts of transposons.</title>
        <authorList>
            <person name="Zhao G."/>
            <person name="Zou C."/>
            <person name="Li K."/>
            <person name="Wang K."/>
            <person name="Li T."/>
            <person name="Gao L."/>
            <person name="Zhang X."/>
            <person name="Wang H."/>
            <person name="Yang Z."/>
            <person name="Liu X."/>
            <person name="Jiang W."/>
            <person name="Mao L."/>
            <person name="Kong X."/>
            <person name="Jiao Y."/>
            <person name="Jia J."/>
        </authorList>
    </citation>
    <scope>NUCLEOTIDE SEQUENCE [LARGE SCALE GENOMIC DNA]</scope>
    <source>
        <strain evidence="6">cv. AL8/78</strain>
    </source>
</reference>
<dbReference type="Gramene" id="AET4Gv20063300.4">
    <property type="protein sequence ID" value="AET4Gv20063300.4"/>
    <property type="gene ID" value="AET4Gv20063300"/>
</dbReference>
<dbReference type="InterPro" id="IPR038765">
    <property type="entry name" value="Papain-like_cys_pep_sf"/>
</dbReference>
<keyword evidence="2" id="KW-0833">Ubl conjugation pathway</keyword>
<dbReference type="InterPro" id="IPR050164">
    <property type="entry name" value="Peptidase_C19"/>
</dbReference>
<dbReference type="Gramene" id="AET4Gv20063300.5">
    <property type="protein sequence ID" value="AET4Gv20063300.5"/>
    <property type="gene ID" value="AET4Gv20063300"/>
</dbReference>